<feature type="region of interest" description="Disordered" evidence="1">
    <location>
        <begin position="91"/>
        <end position="114"/>
    </location>
</feature>
<keyword evidence="3" id="KW-1185">Reference proteome</keyword>
<accession>A0AAV7X0A1</accession>
<evidence type="ECO:0000313" key="2">
    <source>
        <dbReference type="EMBL" id="KAJ1218541.1"/>
    </source>
</evidence>
<organism evidence="2 3">
    <name type="scientific">Pleurodeles waltl</name>
    <name type="common">Iberian ribbed newt</name>
    <dbReference type="NCBI Taxonomy" id="8319"/>
    <lineage>
        <taxon>Eukaryota</taxon>
        <taxon>Metazoa</taxon>
        <taxon>Chordata</taxon>
        <taxon>Craniata</taxon>
        <taxon>Vertebrata</taxon>
        <taxon>Euteleostomi</taxon>
        <taxon>Amphibia</taxon>
        <taxon>Batrachia</taxon>
        <taxon>Caudata</taxon>
        <taxon>Salamandroidea</taxon>
        <taxon>Salamandridae</taxon>
        <taxon>Pleurodelinae</taxon>
        <taxon>Pleurodeles</taxon>
    </lineage>
</organism>
<evidence type="ECO:0000256" key="1">
    <source>
        <dbReference type="SAM" id="MobiDB-lite"/>
    </source>
</evidence>
<reference evidence="2" key="1">
    <citation type="journal article" date="2022" name="bioRxiv">
        <title>Sequencing and chromosome-scale assembly of the giantPleurodeles waltlgenome.</title>
        <authorList>
            <person name="Brown T."/>
            <person name="Elewa A."/>
            <person name="Iarovenko S."/>
            <person name="Subramanian E."/>
            <person name="Araus A.J."/>
            <person name="Petzold A."/>
            <person name="Susuki M."/>
            <person name="Suzuki K.-i.T."/>
            <person name="Hayashi T."/>
            <person name="Toyoda A."/>
            <person name="Oliveira C."/>
            <person name="Osipova E."/>
            <person name="Leigh N.D."/>
            <person name="Simon A."/>
            <person name="Yun M.H."/>
        </authorList>
    </citation>
    <scope>NUCLEOTIDE SEQUENCE</scope>
    <source>
        <strain evidence="2">20211129_DDA</strain>
        <tissue evidence="2">Liver</tissue>
    </source>
</reference>
<proteinExistence type="predicted"/>
<name>A0AAV7X0A1_PLEWA</name>
<protein>
    <submittedName>
        <fullName evidence="2">Uncharacterized protein</fullName>
    </submittedName>
</protein>
<comment type="caution">
    <text evidence="2">The sequence shown here is derived from an EMBL/GenBank/DDBJ whole genome shotgun (WGS) entry which is preliminary data.</text>
</comment>
<dbReference type="EMBL" id="JANPWB010000001">
    <property type="protein sequence ID" value="KAJ1218541.1"/>
    <property type="molecule type" value="Genomic_DNA"/>
</dbReference>
<gene>
    <name evidence="2" type="ORF">NDU88_006119</name>
</gene>
<dbReference type="AlphaFoldDB" id="A0AAV7X0A1"/>
<dbReference type="Proteomes" id="UP001066276">
    <property type="component" value="Chromosome 1_1"/>
</dbReference>
<sequence length="114" mass="11667">MSRLQDPGLGRFPRLFQAAPPVHAAACYSREAAASEGRRGRSSLRRLGSPVRAATFAGLDPGVPPLGSLSGSAGGRFSAPAACACALDCSSRAGPSGAELSSDRHRWSPGHAPR</sequence>
<evidence type="ECO:0000313" key="3">
    <source>
        <dbReference type="Proteomes" id="UP001066276"/>
    </source>
</evidence>